<protein>
    <recommendedName>
        <fullName evidence="3">PDZ domain-containing protein</fullName>
    </recommendedName>
</protein>
<reference evidence="1 2" key="1">
    <citation type="journal article" date="2021" name="Int. J. Syst. Evol. Microbiol.">
        <title>Reticulibacter mediterranei gen. nov., sp. nov., within the new family Reticulibacteraceae fam. nov., and Ktedonospora formicarum gen. nov., sp. nov., Ktedonobacter robiniae sp. nov., Dictyobacter formicarum sp. nov. and Dictyobacter arantiisoli sp. nov., belonging to the class Ktedonobacteria.</title>
        <authorList>
            <person name="Yabe S."/>
            <person name="Zheng Y."/>
            <person name="Wang C.M."/>
            <person name="Sakai Y."/>
            <person name="Abe K."/>
            <person name="Yokota A."/>
            <person name="Donadio S."/>
            <person name="Cavaletti L."/>
            <person name="Monciardini P."/>
        </authorList>
    </citation>
    <scope>NUCLEOTIDE SEQUENCE [LARGE SCALE GENOMIC DNA]</scope>
    <source>
        <strain evidence="1 2">SOSP1-9</strain>
    </source>
</reference>
<organism evidence="1 2">
    <name type="scientific">Dictyobacter formicarum</name>
    <dbReference type="NCBI Taxonomy" id="2778368"/>
    <lineage>
        <taxon>Bacteria</taxon>
        <taxon>Bacillati</taxon>
        <taxon>Chloroflexota</taxon>
        <taxon>Ktedonobacteria</taxon>
        <taxon>Ktedonobacterales</taxon>
        <taxon>Dictyobacteraceae</taxon>
        <taxon>Dictyobacter</taxon>
    </lineage>
</organism>
<evidence type="ECO:0000313" key="2">
    <source>
        <dbReference type="Proteomes" id="UP000635565"/>
    </source>
</evidence>
<dbReference type="EMBL" id="BNJJ01000012">
    <property type="protein sequence ID" value="GHO86455.1"/>
    <property type="molecule type" value="Genomic_DNA"/>
</dbReference>
<evidence type="ECO:0008006" key="3">
    <source>
        <dbReference type="Google" id="ProtNLM"/>
    </source>
</evidence>
<proteinExistence type="predicted"/>
<name>A0ABQ3VK33_9CHLR</name>
<dbReference type="Proteomes" id="UP000635565">
    <property type="component" value="Unassembled WGS sequence"/>
</dbReference>
<keyword evidence="2" id="KW-1185">Reference proteome</keyword>
<evidence type="ECO:0000313" key="1">
    <source>
        <dbReference type="EMBL" id="GHO86455.1"/>
    </source>
</evidence>
<accession>A0ABQ3VK33</accession>
<sequence length="102" mass="11379">MAGPIVGALAGNELRCFHVEIDYAGQTTYLEQYTTPDPPDMDLVGCTWLPHVDGSYRVLEIATDRDAAQVVEQVQVGDHLLRVDQQDIRTACFMEISAHNKF</sequence>
<gene>
    <name evidence="1" type="ORF">KSZ_44610</name>
</gene>
<comment type="caution">
    <text evidence="1">The sequence shown here is derived from an EMBL/GenBank/DDBJ whole genome shotgun (WGS) entry which is preliminary data.</text>
</comment>